<accession>W4LMY6</accession>
<gene>
    <name evidence="1" type="ORF">ETSY1_15665</name>
</gene>
<sequence length="49" mass="5966">MVDLINNWLLLKRKIQTVQSLYDYWVLGKNTVPETPRWSVIRNVLHWVE</sequence>
<organism evidence="1 2">
    <name type="scientific">Entotheonella factor</name>
    <dbReference type="NCBI Taxonomy" id="1429438"/>
    <lineage>
        <taxon>Bacteria</taxon>
        <taxon>Pseudomonadati</taxon>
        <taxon>Nitrospinota/Tectimicrobiota group</taxon>
        <taxon>Candidatus Tectimicrobiota</taxon>
        <taxon>Candidatus Entotheonellia</taxon>
        <taxon>Candidatus Entotheonellales</taxon>
        <taxon>Candidatus Entotheonellaceae</taxon>
        <taxon>Candidatus Entotheonella</taxon>
    </lineage>
</organism>
<dbReference type="EMBL" id="AZHW01000467">
    <property type="protein sequence ID" value="ETW99264.1"/>
    <property type="molecule type" value="Genomic_DNA"/>
</dbReference>
<keyword evidence="2" id="KW-1185">Reference proteome</keyword>
<dbReference type="Proteomes" id="UP000019141">
    <property type="component" value="Unassembled WGS sequence"/>
</dbReference>
<protein>
    <submittedName>
        <fullName evidence="1">Uncharacterized protein</fullName>
    </submittedName>
</protein>
<comment type="caution">
    <text evidence="1">The sequence shown here is derived from an EMBL/GenBank/DDBJ whole genome shotgun (WGS) entry which is preliminary data.</text>
</comment>
<reference evidence="1 2" key="1">
    <citation type="journal article" date="2014" name="Nature">
        <title>An environmental bacterial taxon with a large and distinct metabolic repertoire.</title>
        <authorList>
            <person name="Wilson M.C."/>
            <person name="Mori T."/>
            <person name="Ruckert C."/>
            <person name="Uria A.R."/>
            <person name="Helf M.J."/>
            <person name="Takada K."/>
            <person name="Gernert C."/>
            <person name="Steffens U.A."/>
            <person name="Heycke N."/>
            <person name="Schmitt S."/>
            <person name="Rinke C."/>
            <person name="Helfrich E.J."/>
            <person name="Brachmann A.O."/>
            <person name="Gurgui C."/>
            <person name="Wakimoto T."/>
            <person name="Kracht M."/>
            <person name="Crusemann M."/>
            <person name="Hentschel U."/>
            <person name="Abe I."/>
            <person name="Matsunaga S."/>
            <person name="Kalinowski J."/>
            <person name="Takeyama H."/>
            <person name="Piel J."/>
        </authorList>
    </citation>
    <scope>NUCLEOTIDE SEQUENCE [LARGE SCALE GENOMIC DNA]</scope>
    <source>
        <strain evidence="2">TSY1</strain>
    </source>
</reference>
<name>W4LMY6_ENTF1</name>
<evidence type="ECO:0000313" key="2">
    <source>
        <dbReference type="Proteomes" id="UP000019141"/>
    </source>
</evidence>
<proteinExistence type="predicted"/>
<evidence type="ECO:0000313" key="1">
    <source>
        <dbReference type="EMBL" id="ETW99264.1"/>
    </source>
</evidence>
<dbReference type="AlphaFoldDB" id="W4LMY6"/>
<dbReference type="HOGENOM" id="CLU_3133539_0_0_7"/>